<organism evidence="1 2">
    <name type="scientific">Syntrophorhabdus aromaticivorans</name>
    <dbReference type="NCBI Taxonomy" id="328301"/>
    <lineage>
        <taxon>Bacteria</taxon>
        <taxon>Pseudomonadati</taxon>
        <taxon>Thermodesulfobacteriota</taxon>
        <taxon>Syntrophorhabdia</taxon>
        <taxon>Syntrophorhabdales</taxon>
        <taxon>Syntrophorhabdaceae</taxon>
        <taxon>Syntrophorhabdus</taxon>
    </lineage>
</organism>
<comment type="caution">
    <text evidence="1">The sequence shown here is derived from an EMBL/GenBank/DDBJ whole genome shotgun (WGS) entry which is preliminary data.</text>
</comment>
<proteinExistence type="predicted"/>
<evidence type="ECO:0000313" key="1">
    <source>
        <dbReference type="EMBL" id="NLW34912.1"/>
    </source>
</evidence>
<dbReference type="EMBL" id="JAAYEE010000094">
    <property type="protein sequence ID" value="NLW34912.1"/>
    <property type="molecule type" value="Genomic_DNA"/>
</dbReference>
<dbReference type="Proteomes" id="UP000777265">
    <property type="component" value="Unassembled WGS sequence"/>
</dbReference>
<gene>
    <name evidence="1" type="ORF">GXY80_05435</name>
</gene>
<reference evidence="1" key="1">
    <citation type="journal article" date="2020" name="Biotechnol. Biofuels">
        <title>New insights from the biogas microbiome by comprehensive genome-resolved metagenomics of nearly 1600 species originating from multiple anaerobic digesters.</title>
        <authorList>
            <person name="Campanaro S."/>
            <person name="Treu L."/>
            <person name="Rodriguez-R L.M."/>
            <person name="Kovalovszki A."/>
            <person name="Ziels R.M."/>
            <person name="Maus I."/>
            <person name="Zhu X."/>
            <person name="Kougias P.G."/>
            <person name="Basile A."/>
            <person name="Luo G."/>
            <person name="Schluter A."/>
            <person name="Konstantinidis K.T."/>
            <person name="Angelidaki I."/>
        </authorList>
    </citation>
    <scope>NUCLEOTIDE SEQUENCE</scope>
    <source>
        <strain evidence="1">AS06rmzACSIP_7</strain>
    </source>
</reference>
<dbReference type="AlphaFoldDB" id="A0A971M402"/>
<sequence>MFSKNSRYKKLSDTVTTDARGRRLGSKTLRMVPDVAGTFRYVVEEGDRLDHLAYKAYKDSTKWWRICDANPEFMSPQAMVGKEPLVTISIRVTFPGEGDPPWCDLIRNLSALVGVEDASIVDDIRLVEREMEYEGDTITYTGERAARSVAVVFNRMNMRKRAIVHEIRALGFNTGESFTISRVGKKIVLPPDVQG</sequence>
<protein>
    <recommendedName>
        <fullName evidence="3">LysM domain-containing protein</fullName>
    </recommendedName>
</protein>
<evidence type="ECO:0000313" key="2">
    <source>
        <dbReference type="Proteomes" id="UP000777265"/>
    </source>
</evidence>
<evidence type="ECO:0008006" key="3">
    <source>
        <dbReference type="Google" id="ProtNLM"/>
    </source>
</evidence>
<reference evidence="1" key="2">
    <citation type="submission" date="2020-01" db="EMBL/GenBank/DDBJ databases">
        <authorList>
            <person name="Campanaro S."/>
        </authorList>
    </citation>
    <scope>NUCLEOTIDE SEQUENCE</scope>
    <source>
        <strain evidence="1">AS06rmzACSIP_7</strain>
    </source>
</reference>
<name>A0A971M402_9BACT</name>
<accession>A0A971M402</accession>